<gene>
    <name evidence="1" type="ORF">O181_004413</name>
</gene>
<organism evidence="1 2">
    <name type="scientific">Austropuccinia psidii MF-1</name>
    <dbReference type="NCBI Taxonomy" id="1389203"/>
    <lineage>
        <taxon>Eukaryota</taxon>
        <taxon>Fungi</taxon>
        <taxon>Dikarya</taxon>
        <taxon>Basidiomycota</taxon>
        <taxon>Pucciniomycotina</taxon>
        <taxon>Pucciniomycetes</taxon>
        <taxon>Pucciniales</taxon>
        <taxon>Sphaerophragmiaceae</taxon>
        <taxon>Austropuccinia</taxon>
    </lineage>
</organism>
<name>A0A9Q3BGJ2_9BASI</name>
<accession>A0A9Q3BGJ2</accession>
<dbReference type="AlphaFoldDB" id="A0A9Q3BGJ2"/>
<keyword evidence="2" id="KW-1185">Reference proteome</keyword>
<protein>
    <submittedName>
        <fullName evidence="1">Uncharacterized protein</fullName>
    </submittedName>
</protein>
<comment type="caution">
    <text evidence="1">The sequence shown here is derived from an EMBL/GenBank/DDBJ whole genome shotgun (WGS) entry which is preliminary data.</text>
</comment>
<dbReference type="Proteomes" id="UP000765509">
    <property type="component" value="Unassembled WGS sequence"/>
</dbReference>
<sequence length="135" mass="15733">MKEGGHLSLYISDLRSLVSRIGDWGERAFIHHFRKGLTSRIVDQLASHPSKIDALQDSMDITLELDTRYHERKKERNNCQEKKPEASKSVYYHPQISISSNQKKTFHFQQRDKPHSSFLNRNFKFTGSVKGNKSE</sequence>
<evidence type="ECO:0000313" key="1">
    <source>
        <dbReference type="EMBL" id="MBW0464698.1"/>
    </source>
</evidence>
<proteinExistence type="predicted"/>
<reference evidence="1" key="1">
    <citation type="submission" date="2021-03" db="EMBL/GenBank/DDBJ databases">
        <title>Draft genome sequence of rust myrtle Austropuccinia psidii MF-1, a brazilian biotype.</title>
        <authorList>
            <person name="Quecine M.C."/>
            <person name="Pachon D.M.R."/>
            <person name="Bonatelli M.L."/>
            <person name="Correr F.H."/>
            <person name="Franceschini L.M."/>
            <person name="Leite T.F."/>
            <person name="Margarido G.R.A."/>
            <person name="Almeida C.A."/>
            <person name="Ferrarezi J.A."/>
            <person name="Labate C.A."/>
        </authorList>
    </citation>
    <scope>NUCLEOTIDE SEQUENCE</scope>
    <source>
        <strain evidence="1">MF-1</strain>
    </source>
</reference>
<dbReference type="EMBL" id="AVOT02000855">
    <property type="protein sequence ID" value="MBW0464698.1"/>
    <property type="molecule type" value="Genomic_DNA"/>
</dbReference>
<dbReference type="OrthoDB" id="5552562at2759"/>
<evidence type="ECO:0000313" key="2">
    <source>
        <dbReference type="Proteomes" id="UP000765509"/>
    </source>
</evidence>